<dbReference type="EMBL" id="UYSL01020500">
    <property type="protein sequence ID" value="VDL74909.1"/>
    <property type="molecule type" value="Genomic_DNA"/>
</dbReference>
<organism evidence="3">
    <name type="scientific">Nippostrongylus brasiliensis</name>
    <name type="common">Rat hookworm</name>
    <dbReference type="NCBI Taxonomy" id="27835"/>
    <lineage>
        <taxon>Eukaryota</taxon>
        <taxon>Metazoa</taxon>
        <taxon>Ecdysozoa</taxon>
        <taxon>Nematoda</taxon>
        <taxon>Chromadorea</taxon>
        <taxon>Rhabditida</taxon>
        <taxon>Rhabditina</taxon>
        <taxon>Rhabditomorpha</taxon>
        <taxon>Strongyloidea</taxon>
        <taxon>Heligmosomidae</taxon>
        <taxon>Nippostrongylus</taxon>
    </lineage>
</organism>
<dbReference type="Gene3D" id="3.30.420.10">
    <property type="entry name" value="Ribonuclease H-like superfamily/Ribonuclease H"/>
    <property type="match status" value="1"/>
</dbReference>
<dbReference type="WBParaSite" id="NBR_0001131901-mRNA-1">
    <property type="protein sequence ID" value="NBR_0001131901-mRNA-1"/>
    <property type="gene ID" value="NBR_0001131901"/>
</dbReference>
<dbReference type="InterPro" id="IPR035924">
    <property type="entry name" value="FlaG-like_sf"/>
</dbReference>
<reference evidence="3" key="1">
    <citation type="submission" date="2017-02" db="UniProtKB">
        <authorList>
            <consortium name="WormBaseParasite"/>
        </authorList>
    </citation>
    <scope>IDENTIFICATION</scope>
</reference>
<evidence type="ECO:0000313" key="2">
    <source>
        <dbReference type="Proteomes" id="UP000271162"/>
    </source>
</evidence>
<protein>
    <submittedName>
        <fullName evidence="3">DDE_3 domain-containing protein</fullName>
    </submittedName>
</protein>
<reference evidence="1 2" key="2">
    <citation type="submission" date="2018-11" db="EMBL/GenBank/DDBJ databases">
        <authorList>
            <consortium name="Pathogen Informatics"/>
        </authorList>
    </citation>
    <scope>NUCLEOTIDE SEQUENCE [LARGE SCALE GENOMIC DNA]</scope>
</reference>
<sequence length="76" mass="8797">MDWPVCSPDCNHMENMWRIVVRPVYADNKQFSSDEELKRAVVAVWDNVSDEVIRSFVGSMGKVFDVIRENGCPIDY</sequence>
<evidence type="ECO:0000313" key="1">
    <source>
        <dbReference type="EMBL" id="VDL74909.1"/>
    </source>
</evidence>
<dbReference type="Proteomes" id="UP000271162">
    <property type="component" value="Unassembled WGS sequence"/>
</dbReference>
<dbReference type="InterPro" id="IPR036397">
    <property type="entry name" value="RNaseH_sf"/>
</dbReference>
<dbReference type="STRING" id="27835.A0A0N4Y5M8"/>
<dbReference type="GO" id="GO:0003676">
    <property type="term" value="F:nucleic acid binding"/>
    <property type="evidence" value="ECO:0007669"/>
    <property type="project" value="InterPro"/>
</dbReference>
<accession>A0A0N4Y5M8</accession>
<dbReference type="SUPFAM" id="SSF160214">
    <property type="entry name" value="FlaG-like"/>
    <property type="match status" value="1"/>
</dbReference>
<keyword evidence="2" id="KW-1185">Reference proteome</keyword>
<proteinExistence type="predicted"/>
<name>A0A0N4Y5M8_NIPBR</name>
<evidence type="ECO:0000313" key="3">
    <source>
        <dbReference type="WBParaSite" id="NBR_0001131901-mRNA-1"/>
    </source>
</evidence>
<dbReference type="AlphaFoldDB" id="A0A0N4Y5M8"/>
<gene>
    <name evidence="1" type="ORF">NBR_LOCUS11320</name>
</gene>